<dbReference type="InterPro" id="IPR000953">
    <property type="entry name" value="Chromo/chromo_shadow_dom"/>
</dbReference>
<feature type="compositionally biased region" description="Acidic residues" evidence="3">
    <location>
        <begin position="354"/>
        <end position="368"/>
    </location>
</feature>
<dbReference type="PROSITE" id="PS50013">
    <property type="entry name" value="CHROMO_2"/>
    <property type="match status" value="1"/>
</dbReference>
<dbReference type="EMBL" id="CP086720">
    <property type="protein sequence ID" value="WOO85862.1"/>
    <property type="molecule type" value="Genomic_DNA"/>
</dbReference>
<dbReference type="AlphaFoldDB" id="A0AAF0YHR0"/>
<feature type="region of interest" description="Disordered" evidence="3">
    <location>
        <begin position="281"/>
        <end position="378"/>
    </location>
</feature>
<feature type="compositionally biased region" description="Low complexity" evidence="3">
    <location>
        <begin position="523"/>
        <end position="535"/>
    </location>
</feature>
<dbReference type="RefSeq" id="XP_062631888.1">
    <property type="nucleotide sequence ID" value="XM_062775904.1"/>
</dbReference>
<dbReference type="Pfam" id="PF00385">
    <property type="entry name" value="Chromo"/>
    <property type="match status" value="1"/>
</dbReference>
<feature type="compositionally biased region" description="Low complexity" evidence="3">
    <location>
        <begin position="208"/>
        <end position="217"/>
    </location>
</feature>
<feature type="compositionally biased region" description="Basic and acidic residues" evidence="3">
    <location>
        <begin position="369"/>
        <end position="378"/>
    </location>
</feature>
<dbReference type="InterPro" id="IPR023779">
    <property type="entry name" value="Chromodomain_CS"/>
</dbReference>
<evidence type="ECO:0000256" key="1">
    <source>
        <dbReference type="ARBA" id="ARBA00004123"/>
    </source>
</evidence>
<reference evidence="5" key="1">
    <citation type="submission" date="2023-10" db="EMBL/GenBank/DDBJ databases">
        <authorList>
            <person name="Noh H."/>
        </authorList>
    </citation>
    <scope>NUCLEOTIDE SEQUENCE</scope>
    <source>
        <strain evidence="5">DUCC4014</strain>
    </source>
</reference>
<feature type="region of interest" description="Disordered" evidence="3">
    <location>
        <begin position="1"/>
        <end position="40"/>
    </location>
</feature>
<accession>A0AAF0YHR0</accession>
<feature type="domain" description="Chromo" evidence="4">
    <location>
        <begin position="744"/>
        <end position="813"/>
    </location>
</feature>
<dbReference type="InterPro" id="IPR023780">
    <property type="entry name" value="Chromo_domain"/>
</dbReference>
<feature type="region of interest" description="Disordered" evidence="3">
    <location>
        <begin position="422"/>
        <end position="457"/>
    </location>
</feature>
<protein>
    <recommendedName>
        <fullName evidence="4">Chromo domain-containing protein</fullName>
    </recommendedName>
</protein>
<feature type="region of interest" description="Disordered" evidence="3">
    <location>
        <begin position="204"/>
        <end position="230"/>
    </location>
</feature>
<keyword evidence="2" id="KW-0539">Nucleus</keyword>
<dbReference type="InterPro" id="IPR016197">
    <property type="entry name" value="Chromo-like_dom_sf"/>
</dbReference>
<sequence length="849" mass="90766">MLHPHPPFPSPATSGSYPSSSSPLQAPRLPPSSSPRINSPLTLPAVATAMEAGKVITDLATAVTVSTLAVGDAAPPDLEVGNLEGGEPEVADAQAVEDVAHRTPPPPTSPSDSPSSAPLPLPEDDNTSGQSKRLSFGSGVMASPASSRHSAAHTDKALMPMVSEGAASPPPAVPSPAEEVAATSPPGCQESLLASEEATIAELDKAEAQAAQMAADAPSCDENEGDTAEALAVTESTVSEGPQPASDADEDGLMTKVADNESKQMQVDLNDLDYPFNASSKSMEFVHPSPQPSFTEAEHIQTKTINPAVLRPALPPSTNPSSSSSRQTESEPEGENDTDQTPRVGKGPASSNPVEEDSDADGEFEEDDQFARGLEENEVHLKETADAKAISAVLDLDEAIDEAVALELDEIENQKVIKELEDEPMVVSDSDEPSIPYVPARGRHHRQRVGALRGSSPDDIVYVGKAAGPSTPHLPFGVLSGKRLPAAASPAAPTKPPPYKPLIRAKNKFTPPSRRSDRVLARSPASNSSLPASPAMTTNSGPIKITVPKVSKQSAIPSSRATSATSSKKRALESDDEEDIMTRVYKRINDGSRSPSTPKRRSTSGFQPKVKRGRQSTERSGSPDPRFQKPAKMLAKSDGKRRGTGTWPKLPKEAAASLMMGDLALDKGWICPDCCELVTNNNIDMMLPAPRSRCIRGDCWRRLVTPVRTLADKPAASREVGAVGTANGRRHRKMQDVNPDTDTWYCERVIGRRAVGRYEGSSTRAFEYLVKWQDWAVADSTWEPKENLAHINGRCPMIETFEKKAKEEKEPLKQKTALLAEAFGWFDRKTGKCLVEPSGKPQPKKKATK</sequence>
<dbReference type="GeneID" id="87812513"/>
<evidence type="ECO:0000313" key="6">
    <source>
        <dbReference type="Proteomes" id="UP000827549"/>
    </source>
</evidence>
<dbReference type="Gene3D" id="2.40.50.40">
    <property type="match status" value="1"/>
</dbReference>
<dbReference type="Proteomes" id="UP000827549">
    <property type="component" value="Chromosome 7"/>
</dbReference>
<evidence type="ECO:0000313" key="5">
    <source>
        <dbReference type="EMBL" id="WOO85862.1"/>
    </source>
</evidence>
<dbReference type="GO" id="GO:0005634">
    <property type="term" value="C:nucleus"/>
    <property type="evidence" value="ECO:0007669"/>
    <property type="project" value="UniProtKB-SubCell"/>
</dbReference>
<dbReference type="SMART" id="SM00298">
    <property type="entry name" value="CHROMO"/>
    <property type="match status" value="1"/>
</dbReference>
<name>A0AAF0YHR0_9TREE</name>
<feature type="compositionally biased region" description="Acidic residues" evidence="3">
    <location>
        <begin position="422"/>
        <end position="432"/>
    </location>
</feature>
<feature type="compositionally biased region" description="Pro residues" evidence="3">
    <location>
        <begin position="1"/>
        <end position="10"/>
    </location>
</feature>
<organism evidence="5 6">
    <name type="scientific">Vanrija pseudolonga</name>
    <dbReference type="NCBI Taxonomy" id="143232"/>
    <lineage>
        <taxon>Eukaryota</taxon>
        <taxon>Fungi</taxon>
        <taxon>Dikarya</taxon>
        <taxon>Basidiomycota</taxon>
        <taxon>Agaricomycotina</taxon>
        <taxon>Tremellomycetes</taxon>
        <taxon>Trichosporonales</taxon>
        <taxon>Trichosporonaceae</taxon>
        <taxon>Vanrija</taxon>
    </lineage>
</organism>
<evidence type="ECO:0000256" key="3">
    <source>
        <dbReference type="SAM" id="MobiDB-lite"/>
    </source>
</evidence>
<keyword evidence="6" id="KW-1185">Reference proteome</keyword>
<evidence type="ECO:0000256" key="2">
    <source>
        <dbReference type="ARBA" id="ARBA00023242"/>
    </source>
</evidence>
<comment type="subcellular location">
    <subcellularLocation>
        <location evidence="1">Nucleus</location>
    </subcellularLocation>
</comment>
<dbReference type="PROSITE" id="PS00598">
    <property type="entry name" value="CHROMO_1"/>
    <property type="match status" value="1"/>
</dbReference>
<feature type="region of interest" description="Disordered" evidence="3">
    <location>
        <begin position="71"/>
        <end position="191"/>
    </location>
</feature>
<dbReference type="GO" id="GO:0006338">
    <property type="term" value="P:chromatin remodeling"/>
    <property type="evidence" value="ECO:0007669"/>
    <property type="project" value="UniProtKB-ARBA"/>
</dbReference>
<gene>
    <name evidence="5" type="ORF">LOC62_07G009350</name>
</gene>
<feature type="compositionally biased region" description="Low complexity" evidence="3">
    <location>
        <begin position="11"/>
        <end position="23"/>
    </location>
</feature>
<feature type="region of interest" description="Disordered" evidence="3">
    <location>
        <begin position="484"/>
        <end position="648"/>
    </location>
</feature>
<dbReference type="SUPFAM" id="SSF54160">
    <property type="entry name" value="Chromo domain-like"/>
    <property type="match status" value="1"/>
</dbReference>
<evidence type="ECO:0000259" key="4">
    <source>
        <dbReference type="PROSITE" id="PS50013"/>
    </source>
</evidence>
<proteinExistence type="predicted"/>